<evidence type="ECO:0000256" key="1">
    <source>
        <dbReference type="ARBA" id="ARBA00005446"/>
    </source>
</evidence>
<comment type="similarity">
    <text evidence="1">Belongs to the helicase family. RecQ subfamily.</text>
</comment>
<dbReference type="InterPro" id="IPR027417">
    <property type="entry name" value="P-loop_NTPase"/>
</dbReference>
<keyword evidence="4" id="KW-0539">Nucleus</keyword>
<proteinExistence type="inferred from homology"/>
<dbReference type="GO" id="GO:0009378">
    <property type="term" value="F:four-way junction helicase activity"/>
    <property type="evidence" value="ECO:0007669"/>
    <property type="project" value="TreeGrafter"/>
</dbReference>
<dbReference type="PROSITE" id="PS51194">
    <property type="entry name" value="HELICASE_CTER"/>
    <property type="match status" value="1"/>
</dbReference>
<evidence type="ECO:0000259" key="8">
    <source>
        <dbReference type="PROSITE" id="PS51194"/>
    </source>
</evidence>
<dbReference type="PANTHER" id="PTHR13710">
    <property type="entry name" value="DNA HELICASE RECQ FAMILY MEMBER"/>
    <property type="match status" value="1"/>
</dbReference>
<dbReference type="EnsemblMetazoa" id="Aqu2.1.42969_001">
    <property type="protein sequence ID" value="Aqu2.1.42969_001"/>
    <property type="gene ID" value="Aqu2.1.42969"/>
</dbReference>
<evidence type="ECO:0000256" key="3">
    <source>
        <dbReference type="ARBA" id="ARBA00023235"/>
    </source>
</evidence>
<dbReference type="GO" id="GO:0000724">
    <property type="term" value="P:double-strand break repair via homologous recombination"/>
    <property type="evidence" value="ECO:0007669"/>
    <property type="project" value="TreeGrafter"/>
</dbReference>
<evidence type="ECO:0000256" key="7">
    <source>
        <dbReference type="ARBA" id="ARBA00044542"/>
    </source>
</evidence>
<dbReference type="EC" id="5.6.2.4" evidence="6"/>
<evidence type="ECO:0000256" key="6">
    <source>
        <dbReference type="ARBA" id="ARBA00034808"/>
    </source>
</evidence>
<dbReference type="AlphaFoldDB" id="A0A1X7VSW8"/>
<keyword evidence="3" id="KW-0413">Isomerase</keyword>
<dbReference type="InterPro" id="IPR001650">
    <property type="entry name" value="Helicase_C-like"/>
</dbReference>
<protein>
    <recommendedName>
        <fullName evidence="6">DNA 3'-5' helicase</fullName>
        <ecNumber evidence="6">5.6.2.4</ecNumber>
    </recommendedName>
    <alternativeName>
        <fullName evidence="7">DNA 3'-5' helicase BLM</fullName>
    </alternativeName>
</protein>
<dbReference type="GO" id="GO:0005737">
    <property type="term" value="C:cytoplasm"/>
    <property type="evidence" value="ECO:0007669"/>
    <property type="project" value="TreeGrafter"/>
</dbReference>
<evidence type="ECO:0000256" key="5">
    <source>
        <dbReference type="ARBA" id="ARBA00034617"/>
    </source>
</evidence>
<dbReference type="PANTHER" id="PTHR13710:SF153">
    <property type="entry name" value="RECQ-LIKE DNA HELICASE BLM"/>
    <property type="match status" value="1"/>
</dbReference>
<evidence type="ECO:0000256" key="2">
    <source>
        <dbReference type="ARBA" id="ARBA00023125"/>
    </source>
</evidence>
<sequence>MDSDQERKESSFAMSCVTRVAQNLDIVLNAQKMEAILAFMSGFDVFVSLETGYDESLIYGLLPMAFDLYKDQKSMFQQMGITTEFLGEDQFDSSAIKRVVSCSDQLVFISSKTTATHKTYKAVCRAFMLENAVLIGLAPNHDITFKTRASTKEMKEKTLSSVFSKNGKLRLLFATTALDCPDIRVIYHWGPPTTLEEYMQVSGRAGRDGQLSESILLYGNAGRFVDDMKEYAKNKTKCRREMLYKDVI</sequence>
<dbReference type="GO" id="GO:0043138">
    <property type="term" value="F:3'-5' DNA helicase activity"/>
    <property type="evidence" value="ECO:0007669"/>
    <property type="project" value="UniProtKB-EC"/>
</dbReference>
<dbReference type="GO" id="GO:0003677">
    <property type="term" value="F:DNA binding"/>
    <property type="evidence" value="ECO:0007669"/>
    <property type="project" value="UniProtKB-KW"/>
</dbReference>
<dbReference type="SUPFAM" id="SSF52540">
    <property type="entry name" value="P-loop containing nucleoside triphosphate hydrolases"/>
    <property type="match status" value="1"/>
</dbReference>
<reference evidence="9" key="1">
    <citation type="submission" date="2017-05" db="UniProtKB">
        <authorList>
            <consortium name="EnsemblMetazoa"/>
        </authorList>
    </citation>
    <scope>IDENTIFICATION</scope>
</reference>
<feature type="domain" description="Helicase C-terminal" evidence="8">
    <location>
        <begin position="94"/>
        <end position="248"/>
    </location>
</feature>
<accession>A0A1X7VSW8</accession>
<evidence type="ECO:0000256" key="4">
    <source>
        <dbReference type="ARBA" id="ARBA00023242"/>
    </source>
</evidence>
<dbReference type="GO" id="GO:0005694">
    <property type="term" value="C:chromosome"/>
    <property type="evidence" value="ECO:0007669"/>
    <property type="project" value="TreeGrafter"/>
</dbReference>
<comment type="catalytic activity">
    <reaction evidence="5">
        <text>Couples ATP hydrolysis with the unwinding of duplex DNA by translocating in the 3'-5' direction.</text>
        <dbReference type="EC" id="5.6.2.4"/>
    </reaction>
</comment>
<dbReference type="GO" id="GO:0005634">
    <property type="term" value="C:nucleus"/>
    <property type="evidence" value="ECO:0007669"/>
    <property type="project" value="TreeGrafter"/>
</dbReference>
<dbReference type="Gene3D" id="3.40.50.300">
    <property type="entry name" value="P-loop containing nucleotide triphosphate hydrolases"/>
    <property type="match status" value="1"/>
</dbReference>
<keyword evidence="2" id="KW-0238">DNA-binding</keyword>
<dbReference type="InParanoid" id="A0A1X7VSW8"/>
<name>A0A1X7VSW8_AMPQE</name>
<organism evidence="9">
    <name type="scientific">Amphimedon queenslandica</name>
    <name type="common">Sponge</name>
    <dbReference type="NCBI Taxonomy" id="400682"/>
    <lineage>
        <taxon>Eukaryota</taxon>
        <taxon>Metazoa</taxon>
        <taxon>Porifera</taxon>
        <taxon>Demospongiae</taxon>
        <taxon>Heteroscleromorpha</taxon>
        <taxon>Haplosclerida</taxon>
        <taxon>Niphatidae</taxon>
        <taxon>Amphimedon</taxon>
    </lineage>
</organism>
<evidence type="ECO:0000313" key="9">
    <source>
        <dbReference type="EnsemblMetazoa" id="Aqu2.1.42969_001"/>
    </source>
</evidence>
<dbReference type="Pfam" id="PF00271">
    <property type="entry name" value="Helicase_C"/>
    <property type="match status" value="1"/>
</dbReference>